<keyword evidence="1" id="KW-0812">Transmembrane</keyword>
<feature type="non-terminal residue" evidence="2">
    <location>
        <position position="51"/>
    </location>
</feature>
<feature type="transmembrane region" description="Helical" evidence="1">
    <location>
        <begin position="13"/>
        <end position="34"/>
    </location>
</feature>
<evidence type="ECO:0000313" key="2">
    <source>
        <dbReference type="EMBL" id="KAH0862505.1"/>
    </source>
</evidence>
<keyword evidence="3" id="KW-1185">Reference proteome</keyword>
<name>A0ABQ7Y2V3_BRANA</name>
<evidence type="ECO:0000256" key="1">
    <source>
        <dbReference type="SAM" id="Phobius"/>
    </source>
</evidence>
<sequence length="51" mass="5772">MKQSGGFWDEMEFWQLGILWVGANTGSAGSVLSLGSSKWMRNQEDQSKDYQ</sequence>
<gene>
    <name evidence="2" type="ORF">HID58_079716</name>
</gene>
<keyword evidence="1" id="KW-1133">Transmembrane helix</keyword>
<reference evidence="2 3" key="1">
    <citation type="submission" date="2021-05" db="EMBL/GenBank/DDBJ databases">
        <title>Genome Assembly of Synthetic Allotetraploid Brassica napus Reveals Homoeologous Exchanges between Subgenomes.</title>
        <authorList>
            <person name="Davis J.T."/>
        </authorList>
    </citation>
    <scope>NUCLEOTIDE SEQUENCE [LARGE SCALE GENOMIC DNA]</scope>
    <source>
        <strain evidence="3">cv. Da-Ae</strain>
        <tissue evidence="2">Seedling</tissue>
    </source>
</reference>
<proteinExistence type="predicted"/>
<protein>
    <submittedName>
        <fullName evidence="2">Uncharacterized protein</fullName>
    </submittedName>
</protein>
<keyword evidence="1" id="KW-0472">Membrane</keyword>
<dbReference type="Proteomes" id="UP000824890">
    <property type="component" value="Unassembled WGS sequence"/>
</dbReference>
<dbReference type="EMBL" id="JAGKQM010000018">
    <property type="protein sequence ID" value="KAH0862505.1"/>
    <property type="molecule type" value="Genomic_DNA"/>
</dbReference>
<organism evidence="2 3">
    <name type="scientific">Brassica napus</name>
    <name type="common">Rape</name>
    <dbReference type="NCBI Taxonomy" id="3708"/>
    <lineage>
        <taxon>Eukaryota</taxon>
        <taxon>Viridiplantae</taxon>
        <taxon>Streptophyta</taxon>
        <taxon>Embryophyta</taxon>
        <taxon>Tracheophyta</taxon>
        <taxon>Spermatophyta</taxon>
        <taxon>Magnoliopsida</taxon>
        <taxon>eudicotyledons</taxon>
        <taxon>Gunneridae</taxon>
        <taxon>Pentapetalae</taxon>
        <taxon>rosids</taxon>
        <taxon>malvids</taxon>
        <taxon>Brassicales</taxon>
        <taxon>Brassicaceae</taxon>
        <taxon>Brassiceae</taxon>
        <taxon>Brassica</taxon>
    </lineage>
</organism>
<evidence type="ECO:0000313" key="3">
    <source>
        <dbReference type="Proteomes" id="UP000824890"/>
    </source>
</evidence>
<comment type="caution">
    <text evidence="2">The sequence shown here is derived from an EMBL/GenBank/DDBJ whole genome shotgun (WGS) entry which is preliminary data.</text>
</comment>
<accession>A0ABQ7Y2V3</accession>